<evidence type="ECO:0000256" key="2">
    <source>
        <dbReference type="ARBA" id="ARBA00022598"/>
    </source>
</evidence>
<dbReference type="GO" id="GO:0016405">
    <property type="term" value="F:CoA-ligase activity"/>
    <property type="evidence" value="ECO:0007669"/>
    <property type="project" value="TreeGrafter"/>
</dbReference>
<dbReference type="InterPro" id="IPR025110">
    <property type="entry name" value="AMP-bd_C"/>
</dbReference>
<dbReference type="Pfam" id="PF13193">
    <property type="entry name" value="AMP-binding_C"/>
    <property type="match status" value="1"/>
</dbReference>
<name>A0A6N2MC56_SALVM</name>
<evidence type="ECO:0000259" key="4">
    <source>
        <dbReference type="Pfam" id="PF13193"/>
    </source>
</evidence>
<comment type="similarity">
    <text evidence="1">Belongs to the ATP-dependent AMP-binding enzyme family.</text>
</comment>
<feature type="domain" description="AMP-binding enzyme C-terminal" evidence="4">
    <location>
        <begin position="110"/>
        <end position="159"/>
    </location>
</feature>
<evidence type="ECO:0000313" key="5">
    <source>
        <dbReference type="EMBL" id="VFU47256.1"/>
    </source>
</evidence>
<organism evidence="5">
    <name type="scientific">Salix viminalis</name>
    <name type="common">Common osier</name>
    <name type="synonym">Basket willow</name>
    <dbReference type="NCBI Taxonomy" id="40686"/>
    <lineage>
        <taxon>Eukaryota</taxon>
        <taxon>Viridiplantae</taxon>
        <taxon>Streptophyta</taxon>
        <taxon>Embryophyta</taxon>
        <taxon>Tracheophyta</taxon>
        <taxon>Spermatophyta</taxon>
        <taxon>Magnoliopsida</taxon>
        <taxon>eudicotyledons</taxon>
        <taxon>Gunneridae</taxon>
        <taxon>Pentapetalae</taxon>
        <taxon>rosids</taxon>
        <taxon>fabids</taxon>
        <taxon>Malpighiales</taxon>
        <taxon>Salicaceae</taxon>
        <taxon>Saliceae</taxon>
        <taxon>Salix</taxon>
    </lineage>
</organism>
<evidence type="ECO:0008006" key="6">
    <source>
        <dbReference type="Google" id="ProtNLM"/>
    </source>
</evidence>
<evidence type="ECO:0000256" key="1">
    <source>
        <dbReference type="ARBA" id="ARBA00006432"/>
    </source>
</evidence>
<reference evidence="5" key="1">
    <citation type="submission" date="2019-03" db="EMBL/GenBank/DDBJ databases">
        <authorList>
            <person name="Mank J."/>
            <person name="Almeida P."/>
        </authorList>
    </citation>
    <scope>NUCLEOTIDE SEQUENCE</scope>
    <source>
        <strain evidence="5">78183</strain>
    </source>
</reference>
<accession>A0A6N2MC56</accession>
<proteinExistence type="inferred from homology"/>
<gene>
    <name evidence="5" type="ORF">SVIM_LOCUS303031</name>
</gene>
<dbReference type="Pfam" id="PF00501">
    <property type="entry name" value="AMP-binding"/>
    <property type="match status" value="1"/>
</dbReference>
<protein>
    <recommendedName>
        <fullName evidence="6">AMP-binding enzyme C-terminal domain-containing protein</fullName>
    </recommendedName>
</protein>
<dbReference type="SUPFAM" id="SSF56801">
    <property type="entry name" value="Acetyl-CoA synthetase-like"/>
    <property type="match status" value="1"/>
</dbReference>
<dbReference type="PANTHER" id="PTHR24096">
    <property type="entry name" value="LONG-CHAIN-FATTY-ACID--COA LIGASE"/>
    <property type="match status" value="1"/>
</dbReference>
<dbReference type="InterPro" id="IPR000873">
    <property type="entry name" value="AMP-dep_synth/lig_dom"/>
</dbReference>
<evidence type="ECO:0000259" key="3">
    <source>
        <dbReference type="Pfam" id="PF00501"/>
    </source>
</evidence>
<feature type="domain" description="AMP-dependent synthetase/ligase" evidence="3">
    <location>
        <begin position="28"/>
        <end position="97"/>
    </location>
</feature>
<sequence length="206" mass="22817">MAQLTCGNSDEGKQKQKSKELPLGFPWVEIRQGNGLTESCGATAFFISDEQVKTHPAFCGRLVPTFSDEIVDYETGSAFPPGRKGELWLRSPPIMKGHLGNEAATAATLAIPMAYVVRTPGSELTEEQVIQFVANQVTPYKKVRRVGFISAIPKSAAGKILRKELVSHSQQSRTRNLKIKNNSHPEEENWKDITWPLVILNENVIS</sequence>
<dbReference type="Gene3D" id="3.40.50.980">
    <property type="match status" value="1"/>
</dbReference>
<keyword evidence="2" id="KW-0436">Ligase</keyword>
<dbReference type="PANTHER" id="PTHR24096:SF337">
    <property type="entry name" value="4-COUMARATE--COA LIGASE"/>
    <property type="match status" value="1"/>
</dbReference>
<dbReference type="AlphaFoldDB" id="A0A6N2MC56"/>
<dbReference type="EMBL" id="CAADRP010001663">
    <property type="protein sequence ID" value="VFU47256.1"/>
    <property type="molecule type" value="Genomic_DNA"/>
</dbReference>
<dbReference type="Gene3D" id="2.30.38.10">
    <property type="entry name" value="Luciferase, Domain 3"/>
    <property type="match status" value="1"/>
</dbReference>